<dbReference type="Gene3D" id="3.40.630.30">
    <property type="match status" value="1"/>
</dbReference>
<evidence type="ECO:0000313" key="1">
    <source>
        <dbReference type="EMBL" id="POH27624.1"/>
    </source>
</evidence>
<comment type="caution">
    <text evidence="1">The sequence shown here is derived from an EMBL/GenBank/DDBJ whole genome shotgun (WGS) entry which is preliminary data.</text>
</comment>
<proteinExistence type="predicted"/>
<accession>A0A2S3YJT0</accession>
<dbReference type="RefSeq" id="WP_097525841.1">
    <property type="nucleotide sequence ID" value="NZ_LODU01000058.1"/>
</dbReference>
<organism evidence="1 2">
    <name type="scientific">Sinorhizobium americanum</name>
    <dbReference type="NCBI Taxonomy" id="194963"/>
    <lineage>
        <taxon>Bacteria</taxon>
        <taxon>Pseudomonadati</taxon>
        <taxon>Pseudomonadota</taxon>
        <taxon>Alphaproteobacteria</taxon>
        <taxon>Hyphomicrobiales</taxon>
        <taxon>Rhizobiaceae</taxon>
        <taxon>Sinorhizobium/Ensifer group</taxon>
        <taxon>Sinorhizobium</taxon>
    </lineage>
</organism>
<reference evidence="1 2" key="1">
    <citation type="journal article" date="2014" name="Syst. Appl. Microbiol.">
        <title>Microsymbionts of Phaseolus vulgaris in acid and alkaline soils of Mexico.</title>
        <authorList>
            <person name="Verastegui-Valdes M.M."/>
            <person name="Zhang Y.J."/>
            <person name="Rivera-Orduna F.N."/>
            <person name="Cheng H.P."/>
            <person name="Sui X.H."/>
            <person name="Wang E.T."/>
        </authorList>
    </citation>
    <scope>NUCLEOTIDE SEQUENCE [LARGE SCALE GENOMIC DNA]</scope>
    <source>
        <strain evidence="1 2">FG01</strain>
    </source>
</reference>
<dbReference type="Proteomes" id="UP000237511">
    <property type="component" value="Unassembled WGS sequence"/>
</dbReference>
<dbReference type="InterPro" id="IPR016181">
    <property type="entry name" value="Acyl_CoA_acyltransferase"/>
</dbReference>
<dbReference type="EMBL" id="LODU01000058">
    <property type="protein sequence ID" value="POH27624.1"/>
    <property type="molecule type" value="Genomic_DNA"/>
</dbReference>
<sequence length="373" mass="40403">MSDIRPLTTADIPAVAGLFQRIFRHSDQAAPPALVDYLRHLYLEAPGYDPEVAPLVHVNDGGRISGFVGVNALPMSYKDRQLRAAICGALMVEGRESDPMAGARLLKAFLAGPQDLSFSETASETSTQMWTRLRGIVLPQYSLDWVRVLRPASFAVELLSGRLGPVRALRPLARAFDERFRGKMARGDLRWSAVPKEASVPAMFQVADIDAGSFAELFAPLTGHFAVQPAWTEGQFNHILRNATEKPDFGAPHFAAVKTRTGAPVGAFFYHMKPGGTARVLQLLAMPGQAGPVLDCLIDHAAARGAAALRGRTQPALLEAMMGRRIGFVHAASTVFHSRDEELVDAFRHAQGFVNGLAGEHWSRLIGGSFDGS</sequence>
<dbReference type="AlphaFoldDB" id="A0A2S3YJT0"/>
<name>A0A2S3YJT0_9HYPH</name>
<dbReference type="SUPFAM" id="SSF55729">
    <property type="entry name" value="Acyl-CoA N-acyltransferases (Nat)"/>
    <property type="match status" value="1"/>
</dbReference>
<protein>
    <submittedName>
        <fullName evidence="1">Uncharacterized protein</fullName>
    </submittedName>
</protein>
<gene>
    <name evidence="1" type="ORF">ATY31_21235</name>
</gene>
<evidence type="ECO:0000313" key="2">
    <source>
        <dbReference type="Proteomes" id="UP000237511"/>
    </source>
</evidence>